<dbReference type="Proteomes" id="UP000231279">
    <property type="component" value="Unassembled WGS sequence"/>
</dbReference>
<dbReference type="EMBL" id="NKXS01001626">
    <property type="protein sequence ID" value="PIN17655.1"/>
    <property type="molecule type" value="Genomic_DNA"/>
</dbReference>
<reference evidence="4" key="1">
    <citation type="journal article" date="2018" name="Gigascience">
        <title>Genome assembly of the Pink Ipe (Handroanthus impetiginosus, Bignoniaceae), a highly valued, ecologically keystone Neotropical timber forest tree.</title>
        <authorList>
            <person name="Silva-Junior O.B."/>
            <person name="Grattapaglia D."/>
            <person name="Novaes E."/>
            <person name="Collevatti R.G."/>
        </authorList>
    </citation>
    <scope>NUCLEOTIDE SEQUENCE [LARGE SCALE GENOMIC DNA]</scope>
    <source>
        <strain evidence="4">cv. UFG-1</strain>
    </source>
</reference>
<protein>
    <submittedName>
        <fullName evidence="3">Uncharacterized protein</fullName>
    </submittedName>
</protein>
<organism evidence="3 4">
    <name type="scientific">Handroanthus impetiginosus</name>
    <dbReference type="NCBI Taxonomy" id="429701"/>
    <lineage>
        <taxon>Eukaryota</taxon>
        <taxon>Viridiplantae</taxon>
        <taxon>Streptophyta</taxon>
        <taxon>Embryophyta</taxon>
        <taxon>Tracheophyta</taxon>
        <taxon>Spermatophyta</taxon>
        <taxon>Magnoliopsida</taxon>
        <taxon>eudicotyledons</taxon>
        <taxon>Gunneridae</taxon>
        <taxon>Pentapetalae</taxon>
        <taxon>asterids</taxon>
        <taxon>lamiids</taxon>
        <taxon>Lamiales</taxon>
        <taxon>Bignoniaceae</taxon>
        <taxon>Crescentiina</taxon>
        <taxon>Tabebuia alliance</taxon>
        <taxon>Handroanthus</taxon>
    </lineage>
</organism>
<feature type="region of interest" description="Disordered" evidence="2">
    <location>
        <begin position="118"/>
        <end position="147"/>
    </location>
</feature>
<dbReference type="OrthoDB" id="993453at2759"/>
<dbReference type="PANTHER" id="PTHR34807:SF3">
    <property type="entry name" value="OS08G0270800 PROTEIN"/>
    <property type="match status" value="1"/>
</dbReference>
<sequence>MSRKSKGVVLDSTPPYGVVVYEDAKARLKHQTLMQDYEELEKEANVTRSKLEAAIGKKLMLAAEVRFLRRRYKYLVETNNTKLSQEQNLIQATSSRKQTRIKKQHIFSRKEASQHKLPLIPLPNPKKKNYTGKRGAPHDASQVTDQDQKKILYRGEEASRHNLTPISDFSHTGRIHIRKEPLASRMITPSLDKDHKGRMLGKNDAALRNSIPAFDLNLVSNPSTKEASLPSRALIFDLNEISTGDEDIPSNVEAVKFEEPKISLIKGISDEQQNDLKLSVCRNAGEGSSRVGKRKISWQDPVALRV</sequence>
<comment type="caution">
    <text evidence="3">The sequence shown here is derived from an EMBL/GenBank/DDBJ whole genome shotgun (WGS) entry which is preliminary data.</text>
</comment>
<evidence type="ECO:0000256" key="2">
    <source>
        <dbReference type="SAM" id="MobiDB-lite"/>
    </source>
</evidence>
<evidence type="ECO:0000313" key="3">
    <source>
        <dbReference type="EMBL" id="PIN17655.1"/>
    </source>
</evidence>
<name>A0A2G9HJH0_9LAMI</name>
<proteinExistence type="predicted"/>
<accession>A0A2G9HJH0</accession>
<gene>
    <name evidence="3" type="ORF">CDL12_09688</name>
</gene>
<dbReference type="PANTHER" id="PTHR34807">
    <property type="entry name" value="OS08G0270800 PROTEIN"/>
    <property type="match status" value="1"/>
</dbReference>
<dbReference type="AlphaFoldDB" id="A0A2G9HJH0"/>
<evidence type="ECO:0000256" key="1">
    <source>
        <dbReference type="SAM" id="Coils"/>
    </source>
</evidence>
<keyword evidence="4" id="KW-1185">Reference proteome</keyword>
<feature type="coiled-coil region" evidence="1">
    <location>
        <begin position="23"/>
        <end position="57"/>
    </location>
</feature>
<dbReference type="STRING" id="429701.A0A2G9HJH0"/>
<evidence type="ECO:0000313" key="4">
    <source>
        <dbReference type="Proteomes" id="UP000231279"/>
    </source>
</evidence>
<keyword evidence="1" id="KW-0175">Coiled coil</keyword>